<dbReference type="InterPro" id="IPR015413">
    <property type="entry name" value="Methionyl/Leucyl_tRNA_Synth"/>
</dbReference>
<feature type="domain" description="Methionyl/Valyl/Leucyl/Isoleucyl-tRNA synthetase anticodon-binding" evidence="11">
    <location>
        <begin position="382"/>
        <end position="465"/>
    </location>
</feature>
<comment type="similarity">
    <text evidence="10">Belongs to the class-I aminoacyl-tRNA synthetase family.</text>
</comment>
<dbReference type="Gene3D" id="2.170.220.10">
    <property type="match status" value="1"/>
</dbReference>
<dbReference type="InterPro" id="IPR014758">
    <property type="entry name" value="Met-tRNA_synth"/>
</dbReference>
<protein>
    <recommendedName>
        <fullName evidence="3">Methionine--tRNA ligase</fullName>
        <ecNumber evidence="2">6.1.1.10</ecNumber>
    </recommendedName>
    <alternativeName>
        <fullName evidence="9">Methionyl-tRNA synthetase</fullName>
    </alternativeName>
</protein>
<dbReference type="AlphaFoldDB" id="A0A1G1ZA15"/>
<dbReference type="STRING" id="1797692.A3I33_02665"/>
<dbReference type="Pfam" id="PF09334">
    <property type="entry name" value="tRNA-synt_1g"/>
    <property type="match status" value="1"/>
</dbReference>
<feature type="domain" description="Methionyl/Leucyl tRNA synthetase" evidence="12">
    <location>
        <begin position="136"/>
        <end position="364"/>
    </location>
</feature>
<evidence type="ECO:0000256" key="1">
    <source>
        <dbReference type="ARBA" id="ARBA00003314"/>
    </source>
</evidence>
<dbReference type="InterPro" id="IPR023457">
    <property type="entry name" value="Met-tRNA_synth_2"/>
</dbReference>
<dbReference type="InterPro" id="IPR013155">
    <property type="entry name" value="M/V/L/I-tRNA-synth_anticd-bd"/>
</dbReference>
<reference evidence="13 14" key="1">
    <citation type="journal article" date="2016" name="Nat. Commun.">
        <title>Thousands of microbial genomes shed light on interconnected biogeochemical processes in an aquifer system.</title>
        <authorList>
            <person name="Anantharaman K."/>
            <person name="Brown C.T."/>
            <person name="Hug L.A."/>
            <person name="Sharon I."/>
            <person name="Castelle C.J."/>
            <person name="Probst A.J."/>
            <person name="Thomas B.C."/>
            <person name="Singh A."/>
            <person name="Wilkins M.J."/>
            <person name="Karaoz U."/>
            <person name="Brodie E.L."/>
            <person name="Williams K.H."/>
            <person name="Hubbard S.S."/>
            <person name="Banfield J.F."/>
        </authorList>
    </citation>
    <scope>NUCLEOTIDE SEQUENCE [LARGE SCALE GENOMIC DNA]</scope>
</reference>
<dbReference type="EMBL" id="MHJA01000032">
    <property type="protein sequence ID" value="OGY60467.1"/>
    <property type="molecule type" value="Genomic_DNA"/>
</dbReference>
<comment type="caution">
    <text evidence="13">The sequence shown here is derived from an EMBL/GenBank/DDBJ whole genome shotgun (WGS) entry which is preliminary data.</text>
</comment>
<evidence type="ECO:0000256" key="7">
    <source>
        <dbReference type="ARBA" id="ARBA00022917"/>
    </source>
</evidence>
<keyword evidence="8 10" id="KW-0030">Aminoacyl-tRNA synthetase</keyword>
<proteinExistence type="inferred from homology"/>
<keyword evidence="7 10" id="KW-0648">Protein biosynthesis</keyword>
<evidence type="ECO:0000256" key="3">
    <source>
        <dbReference type="ARBA" id="ARBA00018753"/>
    </source>
</evidence>
<dbReference type="Proteomes" id="UP000176544">
    <property type="component" value="Unassembled WGS sequence"/>
</dbReference>
<dbReference type="Gene3D" id="1.10.730.10">
    <property type="entry name" value="Isoleucyl-tRNA Synthetase, Domain 1"/>
    <property type="match status" value="1"/>
</dbReference>
<gene>
    <name evidence="13" type="ORF">A3I33_02665</name>
</gene>
<evidence type="ECO:0000256" key="10">
    <source>
        <dbReference type="RuleBase" id="RU363039"/>
    </source>
</evidence>
<dbReference type="EC" id="6.1.1.10" evidence="2"/>
<evidence type="ECO:0000256" key="5">
    <source>
        <dbReference type="ARBA" id="ARBA00022741"/>
    </source>
</evidence>
<dbReference type="FunFam" id="2.170.220.10:FF:000003">
    <property type="entry name" value="Methionine--tRNA ligase"/>
    <property type="match status" value="1"/>
</dbReference>
<evidence type="ECO:0000256" key="8">
    <source>
        <dbReference type="ARBA" id="ARBA00023146"/>
    </source>
</evidence>
<dbReference type="GO" id="GO:0004825">
    <property type="term" value="F:methionine-tRNA ligase activity"/>
    <property type="evidence" value="ECO:0007669"/>
    <property type="project" value="UniProtKB-EC"/>
</dbReference>
<dbReference type="PANTHER" id="PTHR43326">
    <property type="entry name" value="METHIONYL-TRNA SYNTHETASE"/>
    <property type="match status" value="1"/>
</dbReference>
<evidence type="ECO:0000313" key="13">
    <source>
        <dbReference type="EMBL" id="OGY60467.1"/>
    </source>
</evidence>
<dbReference type="InterPro" id="IPR033911">
    <property type="entry name" value="MetRS_core"/>
</dbReference>
<organism evidence="13 14">
    <name type="scientific">Candidatus Colwellbacteria bacterium RIFCSPLOWO2_02_FULL_45_11</name>
    <dbReference type="NCBI Taxonomy" id="1797692"/>
    <lineage>
        <taxon>Bacteria</taxon>
        <taxon>Candidatus Colwelliibacteriota</taxon>
    </lineage>
</organism>
<dbReference type="GO" id="GO:0005524">
    <property type="term" value="F:ATP binding"/>
    <property type="evidence" value="ECO:0007669"/>
    <property type="project" value="UniProtKB-KW"/>
</dbReference>
<comment type="function">
    <text evidence="1">Is required not only for elongation of protein synthesis but also for the initiation of all mRNA translation through initiator tRNA(fMet) aminoacylation.</text>
</comment>
<evidence type="ECO:0000313" key="14">
    <source>
        <dbReference type="Proteomes" id="UP000176544"/>
    </source>
</evidence>
<keyword evidence="6 10" id="KW-0067">ATP-binding</keyword>
<dbReference type="NCBIfam" id="TIGR00398">
    <property type="entry name" value="metG"/>
    <property type="match status" value="1"/>
</dbReference>
<sequence>MSEKFFISTAIPYVNAKPHIGFALELAQADFIARYKRSHGKDVFFVTGTDDNALKNVQAAEDAGLPVEKFVHDQAKRFKELAEKLNISNDYFIETSIDPKHIEGAQKLWKAAGKDIYKKEYAGLYCVGCEEFKTEKELVNGRCNEHPDRDLVKVSEENYFFKLSSYEKKLKELIKSDKLKIVPESRKNEMLSFIESGLEDFSVSRSVERARGWGIPVPEDDSQIQYVWFDALSNYINSLDYANKSEKFENYWENAEEIVHVIGKGISRFHAIYWPAMLLSAGVRLPDTVFVHGYVTIDNQKMSKSLGNVIDPVTLIEKYGTDAVRYFLTRHINPFEDSDFSEERLAEAYQADLANGLGNFASRVSTLAAEAGELTSSKVDGQIESEIENARKNIENAVSQFRIHEAVAAAWNLIHFGDGYIDKKKPWESKDKKVIFDLVVLLDNIASLVAPVVPNAADKITSAINWKDKDRISVKKIEALFPRLE</sequence>
<keyword evidence="5 10" id="KW-0547">Nucleotide-binding</keyword>
<dbReference type="InterPro" id="IPR014729">
    <property type="entry name" value="Rossmann-like_a/b/a_fold"/>
</dbReference>
<accession>A0A1G1ZA15</accession>
<evidence type="ECO:0000256" key="6">
    <source>
        <dbReference type="ARBA" id="ARBA00022840"/>
    </source>
</evidence>
<dbReference type="GO" id="GO:0006431">
    <property type="term" value="P:methionyl-tRNA aminoacylation"/>
    <property type="evidence" value="ECO:0007669"/>
    <property type="project" value="InterPro"/>
</dbReference>
<name>A0A1G1ZA15_9BACT</name>
<dbReference type="Pfam" id="PF08264">
    <property type="entry name" value="Anticodon_1"/>
    <property type="match status" value="1"/>
</dbReference>
<evidence type="ECO:0000259" key="11">
    <source>
        <dbReference type="Pfam" id="PF08264"/>
    </source>
</evidence>
<evidence type="ECO:0000256" key="9">
    <source>
        <dbReference type="ARBA" id="ARBA00030904"/>
    </source>
</evidence>
<dbReference type="PANTHER" id="PTHR43326:SF1">
    <property type="entry name" value="METHIONINE--TRNA LIGASE, MITOCHONDRIAL"/>
    <property type="match status" value="1"/>
</dbReference>
<evidence type="ECO:0000256" key="2">
    <source>
        <dbReference type="ARBA" id="ARBA00012838"/>
    </source>
</evidence>
<dbReference type="Gene3D" id="3.40.50.620">
    <property type="entry name" value="HUPs"/>
    <property type="match status" value="1"/>
</dbReference>
<dbReference type="SUPFAM" id="SSF52374">
    <property type="entry name" value="Nucleotidylyl transferase"/>
    <property type="match status" value="1"/>
</dbReference>
<dbReference type="CDD" id="cd00814">
    <property type="entry name" value="MetRS_core"/>
    <property type="match status" value="1"/>
</dbReference>
<dbReference type="SUPFAM" id="SSF47323">
    <property type="entry name" value="Anticodon-binding domain of a subclass of class I aminoacyl-tRNA synthetases"/>
    <property type="match status" value="1"/>
</dbReference>
<dbReference type="InterPro" id="IPR009080">
    <property type="entry name" value="tRNAsynth_Ia_anticodon-bd"/>
</dbReference>
<dbReference type="PRINTS" id="PR01041">
    <property type="entry name" value="TRNASYNTHMET"/>
</dbReference>
<evidence type="ECO:0000256" key="4">
    <source>
        <dbReference type="ARBA" id="ARBA00022598"/>
    </source>
</evidence>
<keyword evidence="4 10" id="KW-0436">Ligase</keyword>
<evidence type="ECO:0000259" key="12">
    <source>
        <dbReference type="Pfam" id="PF09334"/>
    </source>
</evidence>